<evidence type="ECO:0000259" key="4">
    <source>
        <dbReference type="SMART" id="SM01266"/>
    </source>
</evidence>
<reference evidence="5" key="2">
    <citation type="submission" date="2021-08" db="EMBL/GenBank/DDBJ databases">
        <authorList>
            <person name="Gostincar C."/>
            <person name="Sun X."/>
            <person name="Song Z."/>
            <person name="Gunde-Cimerman N."/>
        </authorList>
    </citation>
    <scope>NUCLEOTIDE SEQUENCE</scope>
    <source>
        <strain evidence="5">EXF-8016</strain>
    </source>
</reference>
<dbReference type="SUPFAM" id="SSF51161">
    <property type="entry name" value="Trimeric LpxA-like enzymes"/>
    <property type="match status" value="1"/>
</dbReference>
<dbReference type="GO" id="GO:0016407">
    <property type="term" value="F:acetyltransferase activity"/>
    <property type="evidence" value="ECO:0007669"/>
    <property type="project" value="InterPro"/>
</dbReference>
<comment type="similarity">
    <text evidence="1">Belongs to the transferase hexapeptide repeat family.</text>
</comment>
<comment type="caution">
    <text evidence="5">The sequence shown here is derived from an EMBL/GenBank/DDBJ whole genome shotgun (WGS) entry which is preliminary data.</text>
</comment>
<accession>A0A9P8GNG8</accession>
<evidence type="ECO:0000313" key="6">
    <source>
        <dbReference type="Proteomes" id="UP000767238"/>
    </source>
</evidence>
<dbReference type="GO" id="GO:0008374">
    <property type="term" value="F:O-acyltransferase activity"/>
    <property type="evidence" value="ECO:0007669"/>
    <property type="project" value="TreeGrafter"/>
</dbReference>
<protein>
    <recommendedName>
        <fullName evidence="4">Maltose/galactoside acetyltransferase domain-containing protein</fullName>
    </recommendedName>
</protein>
<dbReference type="InterPro" id="IPR011004">
    <property type="entry name" value="Trimer_LpxA-like_sf"/>
</dbReference>
<evidence type="ECO:0000256" key="2">
    <source>
        <dbReference type="ARBA" id="ARBA00022679"/>
    </source>
</evidence>
<dbReference type="AlphaFoldDB" id="A0A9P8GNG8"/>
<evidence type="ECO:0000313" key="5">
    <source>
        <dbReference type="EMBL" id="KAH0228088.1"/>
    </source>
</evidence>
<dbReference type="EMBL" id="JAHFYH010000009">
    <property type="protein sequence ID" value="KAH0228088.1"/>
    <property type="molecule type" value="Genomic_DNA"/>
</dbReference>
<keyword evidence="2" id="KW-0808">Transferase</keyword>
<dbReference type="OrthoDB" id="25818at2759"/>
<keyword evidence="3" id="KW-0012">Acyltransferase</keyword>
<dbReference type="PANTHER" id="PTHR23416">
    <property type="entry name" value="SIALIC ACID SYNTHASE-RELATED"/>
    <property type="match status" value="1"/>
</dbReference>
<dbReference type="Pfam" id="PF12464">
    <property type="entry name" value="Mac"/>
    <property type="match status" value="1"/>
</dbReference>
<dbReference type="CDD" id="cd03357">
    <property type="entry name" value="LbH_MAT_GAT"/>
    <property type="match status" value="1"/>
</dbReference>
<dbReference type="Gene3D" id="2.160.10.10">
    <property type="entry name" value="Hexapeptide repeat proteins"/>
    <property type="match status" value="1"/>
</dbReference>
<organism evidence="5 6">
    <name type="scientific">Aureobasidium melanogenum</name>
    <name type="common">Aureobasidium pullulans var. melanogenum</name>
    <dbReference type="NCBI Taxonomy" id="46634"/>
    <lineage>
        <taxon>Eukaryota</taxon>
        <taxon>Fungi</taxon>
        <taxon>Dikarya</taxon>
        <taxon>Ascomycota</taxon>
        <taxon>Pezizomycotina</taxon>
        <taxon>Dothideomycetes</taxon>
        <taxon>Dothideomycetidae</taxon>
        <taxon>Dothideales</taxon>
        <taxon>Saccotheciaceae</taxon>
        <taxon>Aureobasidium</taxon>
    </lineage>
</organism>
<dbReference type="SMART" id="SM01266">
    <property type="entry name" value="Mac"/>
    <property type="match status" value="1"/>
</dbReference>
<reference evidence="5" key="1">
    <citation type="journal article" date="2021" name="J Fungi (Basel)">
        <title>Virulence traits and population genomics of the black yeast Aureobasidium melanogenum.</title>
        <authorList>
            <person name="Cernosa A."/>
            <person name="Sun X."/>
            <person name="Gostincar C."/>
            <person name="Fang C."/>
            <person name="Gunde-Cimerman N."/>
            <person name="Song Z."/>
        </authorList>
    </citation>
    <scope>NUCLEOTIDE SEQUENCE</scope>
    <source>
        <strain evidence="5">EXF-8016</strain>
    </source>
</reference>
<evidence type="ECO:0000256" key="1">
    <source>
        <dbReference type="ARBA" id="ARBA00007274"/>
    </source>
</evidence>
<proteinExistence type="inferred from homology"/>
<name>A0A9P8GNG8_AURME</name>
<sequence length="235" mass="25576">MEPAKSKNETIIARAKELANVPWCEEYEKMISGMLESDPLETTFIDLNSYNAFVPELLTGRFRARKLASQFNAPIPIEATEEEVMARRAELLKKFFGSLGTNSFIEPPLNVDYGCNILIGDDFYSNFGLTILDCCLVQIGDRVMFGPNVSILSATHQTDVQSRRDGIEFALPVFIGDDCWIGGNVSILPGVTIGNGCTIGAGSVVTKSIPPFSVAVGSPARVIKKVAEVEPVPKK</sequence>
<evidence type="ECO:0000256" key="3">
    <source>
        <dbReference type="ARBA" id="ARBA00023315"/>
    </source>
</evidence>
<dbReference type="PANTHER" id="PTHR23416:SF23">
    <property type="entry name" value="ACETYLTRANSFERASE C18B11.09C-RELATED"/>
    <property type="match status" value="1"/>
</dbReference>
<dbReference type="InterPro" id="IPR051159">
    <property type="entry name" value="Hexapeptide_acetyltransf"/>
</dbReference>
<dbReference type="Pfam" id="PF00132">
    <property type="entry name" value="Hexapep"/>
    <property type="match status" value="1"/>
</dbReference>
<gene>
    <name evidence="5" type="ORF">KCV03_g2052</name>
</gene>
<dbReference type="InterPro" id="IPR001451">
    <property type="entry name" value="Hexapep"/>
</dbReference>
<dbReference type="InterPro" id="IPR024688">
    <property type="entry name" value="Mac_dom"/>
</dbReference>
<feature type="domain" description="Maltose/galactoside acetyltransferase" evidence="4">
    <location>
        <begin position="27"/>
        <end position="101"/>
    </location>
</feature>
<feature type="non-terminal residue" evidence="5">
    <location>
        <position position="1"/>
    </location>
</feature>
<dbReference type="Proteomes" id="UP000767238">
    <property type="component" value="Unassembled WGS sequence"/>
</dbReference>
<dbReference type="FunFam" id="2.160.10.10:FF:000025">
    <property type="entry name" value="Hexapeptide-repeat containing-acetyltransferase"/>
    <property type="match status" value="1"/>
</dbReference>